<dbReference type="PANTHER" id="PTHR45867">
    <property type="entry name" value="PURPLE ACID PHOSPHATASE"/>
    <property type="match status" value="1"/>
</dbReference>
<dbReference type="Gene3D" id="2.60.120.200">
    <property type="match status" value="1"/>
</dbReference>
<dbReference type="InterPro" id="IPR029052">
    <property type="entry name" value="Metallo-depent_PP-like"/>
</dbReference>
<dbReference type="STRING" id="1936003.STSP2_01041"/>
<evidence type="ECO:0000313" key="4">
    <source>
        <dbReference type="EMBL" id="AQT67889.1"/>
    </source>
</evidence>
<dbReference type="InterPro" id="IPR015914">
    <property type="entry name" value="PAPs_N"/>
</dbReference>
<dbReference type="Pfam" id="PF00149">
    <property type="entry name" value="Metallophos"/>
    <property type="match status" value="1"/>
</dbReference>
<accession>A0A1U9NIX9</accession>
<dbReference type="SUPFAM" id="SSF49899">
    <property type="entry name" value="Concanavalin A-like lectins/glucanases"/>
    <property type="match status" value="1"/>
</dbReference>
<dbReference type="SUPFAM" id="SSF49373">
    <property type="entry name" value="Invasin/intimin cell-adhesion fragments"/>
    <property type="match status" value="1"/>
</dbReference>
<evidence type="ECO:0000259" key="3">
    <source>
        <dbReference type="Pfam" id="PF16656"/>
    </source>
</evidence>
<dbReference type="GO" id="GO:0003993">
    <property type="term" value="F:acid phosphatase activity"/>
    <property type="evidence" value="ECO:0007669"/>
    <property type="project" value="InterPro"/>
</dbReference>
<sequence length="700" mass="75411" precursor="true">MKCLRFTLCCALVMAGMTFGADPAVLVGQWDFDDAQNLTLATLGNDLTLSGQDYAVTGCEVSDGAARIGVGSHYICDHGIAPASGETYVNEFSLVMDVSFPDSSTGLWKALYQTNNSNANDGDCFISPVGAVGVSSTGYTDDASPVFLAQADAWHRIVIVVDSEKQYDIFVDGSRYLQGTPQPTDGRFTLDPQVLFFADENSEDNAMDVSTILLYKGVLTDSEVAALNGPLGQDPSQTGSMLTDPYLQNLKSDRITIMWELQQQETCTVDYGPDESYGNTANPSSTTSSAGTEIYSCELTGLTAGATYHFRVNIAQQTGADRTFTTSPAGEADFSFAVWSDSQGASNATIPMMQHMAGSGVDFGVACGDMCENGGDYGSVNAYFLDRVAEHLGQVVPFDIAWGNHDGYGNAMIKEFSDFGAGNYSFTRANCYFICIDNEYRSDYNWIESELQTAVNNNARHIFVFVHRPPYCERWYDGEADFRTNLVPLFEQYGVDACFSGHTHEYERGFLNDVYYCITGGGSWLDHSEPLVYDWSHMTVGGYHDLGSGITGGLVNEYVRVDVDSNGWTATMIAFDPDGNPLTGVTDSFSAVSGGCTPSSTYVHSIVPGTSKGSKGQEYGQVNVTVFDDCGNLVAGADVTGTFSGDFSEQHAATTNASGIAVITTAAQVKKPAYMFCVDSISHPTLSYDASSNTETCDNY</sequence>
<name>A0A1U9NIX9_9BACT</name>
<evidence type="ECO:0000313" key="5">
    <source>
        <dbReference type="Proteomes" id="UP000189674"/>
    </source>
</evidence>
<dbReference type="AlphaFoldDB" id="A0A1U9NIX9"/>
<dbReference type="Pfam" id="PF16656">
    <property type="entry name" value="Pur_ac_phosph_N"/>
    <property type="match status" value="1"/>
</dbReference>
<proteinExistence type="predicted"/>
<evidence type="ECO:0000256" key="1">
    <source>
        <dbReference type="SAM" id="SignalP"/>
    </source>
</evidence>
<keyword evidence="5" id="KW-1185">Reference proteome</keyword>
<dbReference type="RefSeq" id="WP_146660417.1">
    <property type="nucleotide sequence ID" value="NZ_CP019791.1"/>
</dbReference>
<dbReference type="InterPro" id="IPR004843">
    <property type="entry name" value="Calcineurin-like_PHP"/>
</dbReference>
<organism evidence="4 5">
    <name type="scientific">Anaerohalosphaera lusitana</name>
    <dbReference type="NCBI Taxonomy" id="1936003"/>
    <lineage>
        <taxon>Bacteria</taxon>
        <taxon>Pseudomonadati</taxon>
        <taxon>Planctomycetota</taxon>
        <taxon>Phycisphaerae</taxon>
        <taxon>Sedimentisphaerales</taxon>
        <taxon>Anaerohalosphaeraceae</taxon>
        <taxon>Anaerohalosphaera</taxon>
    </lineage>
</organism>
<dbReference type="Gene3D" id="2.60.40.380">
    <property type="entry name" value="Purple acid phosphatase-like, N-terminal"/>
    <property type="match status" value="1"/>
</dbReference>
<dbReference type="SUPFAM" id="SSF56300">
    <property type="entry name" value="Metallo-dependent phosphatases"/>
    <property type="match status" value="1"/>
</dbReference>
<dbReference type="InterPro" id="IPR008964">
    <property type="entry name" value="Invasin/intimin_cell_adhesion"/>
</dbReference>
<feature type="domain" description="Purple acid phosphatase N-terminal" evidence="3">
    <location>
        <begin position="247"/>
        <end position="326"/>
    </location>
</feature>
<reference evidence="5" key="1">
    <citation type="submission" date="2017-02" db="EMBL/GenBank/DDBJ databases">
        <title>Comparative genomics and description of representatives of a novel lineage of planctomycetes thriving in anoxic sediments.</title>
        <authorList>
            <person name="Spring S."/>
            <person name="Bunk B."/>
            <person name="Sproer C."/>
        </authorList>
    </citation>
    <scope>NUCLEOTIDE SEQUENCE [LARGE SCALE GENOMIC DNA]</scope>
    <source>
        <strain evidence="5">ST-NAGAB-D1</strain>
    </source>
</reference>
<dbReference type="InterPro" id="IPR013320">
    <property type="entry name" value="ConA-like_dom_sf"/>
</dbReference>
<dbReference type="PANTHER" id="PTHR45867:SF3">
    <property type="entry name" value="ACID PHOSPHATASE TYPE 7"/>
    <property type="match status" value="1"/>
</dbReference>
<dbReference type="EMBL" id="CP019791">
    <property type="protein sequence ID" value="AQT67889.1"/>
    <property type="molecule type" value="Genomic_DNA"/>
</dbReference>
<dbReference type="GO" id="GO:0046872">
    <property type="term" value="F:metal ion binding"/>
    <property type="evidence" value="ECO:0007669"/>
    <property type="project" value="InterPro"/>
</dbReference>
<evidence type="ECO:0000259" key="2">
    <source>
        <dbReference type="Pfam" id="PF00149"/>
    </source>
</evidence>
<gene>
    <name evidence="4" type="ORF">STSP2_01041</name>
</gene>
<dbReference type="KEGG" id="alus:STSP2_01041"/>
<feature type="signal peptide" evidence="1">
    <location>
        <begin position="1"/>
        <end position="20"/>
    </location>
</feature>
<dbReference type="Proteomes" id="UP000189674">
    <property type="component" value="Chromosome"/>
</dbReference>
<dbReference type="OrthoDB" id="257950at2"/>
<feature type="chain" id="PRO_5013341558" evidence="1">
    <location>
        <begin position="21"/>
        <end position="700"/>
    </location>
</feature>
<keyword evidence="1" id="KW-0732">Signal</keyword>
<protein>
    <submittedName>
        <fullName evidence="4">Calcineurin-like phosphoesterase</fullName>
    </submittedName>
</protein>
<feature type="domain" description="Calcineurin-like phosphoesterase" evidence="2">
    <location>
        <begin position="335"/>
        <end position="506"/>
    </location>
</feature>
<dbReference type="Gene3D" id="3.60.21.10">
    <property type="match status" value="1"/>
</dbReference>